<dbReference type="eggNOG" id="KOG1991">
    <property type="taxonomic scope" value="Eukaryota"/>
</dbReference>
<evidence type="ECO:0000256" key="3">
    <source>
        <dbReference type="ARBA" id="ARBA00022448"/>
    </source>
</evidence>
<keyword evidence="6" id="KW-0539">Nucleus</keyword>
<dbReference type="OMA" id="KNFEYRS"/>
<dbReference type="STRING" id="246409.I1CCR6"/>
<dbReference type="GO" id="GO:0006606">
    <property type="term" value="P:protein import into nucleus"/>
    <property type="evidence" value="ECO:0007669"/>
    <property type="project" value="TreeGrafter"/>
</dbReference>
<evidence type="ECO:0000313" key="9">
    <source>
        <dbReference type="EMBL" id="EIE86246.1"/>
    </source>
</evidence>
<dbReference type="GO" id="GO:0031267">
    <property type="term" value="F:small GTPase binding"/>
    <property type="evidence" value="ECO:0007669"/>
    <property type="project" value="InterPro"/>
</dbReference>
<dbReference type="GO" id="GO:0005829">
    <property type="term" value="C:cytosol"/>
    <property type="evidence" value="ECO:0007669"/>
    <property type="project" value="TreeGrafter"/>
</dbReference>
<accession>I1CCR6</accession>
<dbReference type="Pfam" id="PF03810">
    <property type="entry name" value="IBN_N"/>
    <property type="match status" value="1"/>
</dbReference>
<dbReference type="EMBL" id="CH476739">
    <property type="protein sequence ID" value="EIE86246.1"/>
    <property type="molecule type" value="Genomic_DNA"/>
</dbReference>
<feature type="compositionally biased region" description="Acidic residues" evidence="7">
    <location>
        <begin position="688"/>
        <end position="744"/>
    </location>
</feature>
<evidence type="ECO:0000313" key="10">
    <source>
        <dbReference type="Proteomes" id="UP000009138"/>
    </source>
</evidence>
<evidence type="ECO:0000256" key="6">
    <source>
        <dbReference type="ARBA" id="ARBA00023242"/>
    </source>
</evidence>
<dbReference type="InterPro" id="IPR001494">
    <property type="entry name" value="Importin-beta_N"/>
</dbReference>
<evidence type="ECO:0000256" key="4">
    <source>
        <dbReference type="ARBA" id="ARBA00022490"/>
    </source>
</evidence>
<proteinExistence type="predicted"/>
<keyword evidence="3" id="KW-0813">Transport</keyword>
<feature type="domain" description="Importin N-terminal" evidence="8">
    <location>
        <begin position="24"/>
        <end position="93"/>
    </location>
</feature>
<reference evidence="9 10" key="1">
    <citation type="journal article" date="2009" name="PLoS Genet.">
        <title>Genomic analysis of the basal lineage fungus Rhizopus oryzae reveals a whole-genome duplication.</title>
        <authorList>
            <person name="Ma L.-J."/>
            <person name="Ibrahim A.S."/>
            <person name="Skory C."/>
            <person name="Grabherr M.G."/>
            <person name="Burger G."/>
            <person name="Butler M."/>
            <person name="Elias M."/>
            <person name="Idnurm A."/>
            <person name="Lang B.F."/>
            <person name="Sone T."/>
            <person name="Abe A."/>
            <person name="Calvo S.E."/>
            <person name="Corrochano L.M."/>
            <person name="Engels R."/>
            <person name="Fu J."/>
            <person name="Hansberg W."/>
            <person name="Kim J.-M."/>
            <person name="Kodira C.D."/>
            <person name="Koehrsen M.J."/>
            <person name="Liu B."/>
            <person name="Miranda-Saavedra D."/>
            <person name="O'Leary S."/>
            <person name="Ortiz-Castellanos L."/>
            <person name="Poulter R."/>
            <person name="Rodriguez-Romero J."/>
            <person name="Ruiz-Herrera J."/>
            <person name="Shen Y.-Q."/>
            <person name="Zeng Q."/>
            <person name="Galagan J."/>
            <person name="Birren B.W."/>
            <person name="Cuomo C.A."/>
            <person name="Wickes B.L."/>
        </authorList>
    </citation>
    <scope>NUCLEOTIDE SEQUENCE [LARGE SCALE GENOMIC DNA]</scope>
    <source>
        <strain evidence="10">RA 99-880 / ATCC MYA-4621 / FGSC 9543 / NRRL 43880</strain>
    </source>
</reference>
<protein>
    <recommendedName>
        <fullName evidence="8">Importin N-terminal domain-containing protein</fullName>
    </recommendedName>
</protein>
<keyword evidence="4" id="KW-0963">Cytoplasm</keyword>
<dbReference type="AlphaFoldDB" id="I1CCR6"/>
<dbReference type="SUPFAM" id="SSF48371">
    <property type="entry name" value="ARM repeat"/>
    <property type="match status" value="1"/>
</dbReference>
<comment type="subcellular location">
    <subcellularLocation>
        <location evidence="2">Cytoplasm</location>
    </subcellularLocation>
    <subcellularLocation>
        <location evidence="1">Nucleus</location>
    </subcellularLocation>
</comment>
<evidence type="ECO:0000256" key="5">
    <source>
        <dbReference type="ARBA" id="ARBA00022927"/>
    </source>
</evidence>
<dbReference type="PROSITE" id="PS50166">
    <property type="entry name" value="IMPORTIN_B_NT"/>
    <property type="match status" value="1"/>
</dbReference>
<dbReference type="PANTHER" id="PTHR10997:SF18">
    <property type="entry name" value="D-IMPORTIN 7_RANBP7"/>
    <property type="match status" value="1"/>
</dbReference>
<evidence type="ECO:0000259" key="8">
    <source>
        <dbReference type="PROSITE" id="PS50166"/>
    </source>
</evidence>
<dbReference type="InterPro" id="IPR016024">
    <property type="entry name" value="ARM-type_fold"/>
</dbReference>
<organism evidence="9 10">
    <name type="scientific">Rhizopus delemar (strain RA 99-880 / ATCC MYA-4621 / FGSC 9543 / NRRL 43880)</name>
    <name type="common">Mucormycosis agent</name>
    <name type="synonym">Rhizopus arrhizus var. delemar</name>
    <dbReference type="NCBI Taxonomy" id="246409"/>
    <lineage>
        <taxon>Eukaryota</taxon>
        <taxon>Fungi</taxon>
        <taxon>Fungi incertae sedis</taxon>
        <taxon>Mucoromycota</taxon>
        <taxon>Mucoromycotina</taxon>
        <taxon>Mucoromycetes</taxon>
        <taxon>Mucorales</taxon>
        <taxon>Mucorineae</taxon>
        <taxon>Rhizopodaceae</taxon>
        <taxon>Rhizopus</taxon>
    </lineage>
</organism>
<keyword evidence="10" id="KW-1185">Reference proteome</keyword>
<gene>
    <name evidence="9" type="ORF">RO3G_10957</name>
</gene>
<dbReference type="InParanoid" id="I1CCR6"/>
<feature type="region of interest" description="Disordered" evidence="7">
    <location>
        <begin position="687"/>
        <end position="744"/>
    </location>
</feature>
<dbReference type="InterPro" id="IPR011989">
    <property type="entry name" value="ARM-like"/>
</dbReference>
<dbReference type="RefSeq" id="XP_067521642.1">
    <property type="nucleotide sequence ID" value="XM_067665541.1"/>
</dbReference>
<dbReference type="GeneID" id="93617922"/>
<keyword evidence="5" id="KW-0653">Protein transport</keyword>
<name>I1CCR6_RHIO9</name>
<evidence type="ECO:0000256" key="7">
    <source>
        <dbReference type="SAM" id="MobiDB-lite"/>
    </source>
</evidence>
<dbReference type="OrthoDB" id="760868at2759"/>
<dbReference type="GO" id="GO:0005635">
    <property type="term" value="C:nuclear envelope"/>
    <property type="evidence" value="ECO:0007669"/>
    <property type="project" value="TreeGrafter"/>
</dbReference>
<dbReference type="SMART" id="SM00913">
    <property type="entry name" value="IBN_N"/>
    <property type="match status" value="1"/>
</dbReference>
<sequence length="839" mass="96894">MDQNTVYQLFLATYHPSPEVHKQAEINIRNIESLEGFLPIVLYIQASQDLDLGARQAAAIYFKNRVYSDWEDETISNQDKQTVKDNILQALINTPNAVQIHLTASLHKILCIDFPDQWPDFMQSLEKCLVSDQIQAIQVGLIGLYELVKVFQWKSAENREPLYKIVALAFPVLQAICQTLFESGASELLELCFKIYHSSIQMELPPCFEDQMTFLVPWCSLFVKVIERPMAALPENDAGFEKYGWQGTKEWAYTCLNVLLEKYTMQPPNVAKSFMANFASNILTTYLHQLDRWMKKECYLSDKCLASSADFLNECVKHKATWKIMKDYVNVLIAQFIFPLVCFSDKDEQCWTENAIEYIHKKSGKYLWLVFYCFYLLNGEVLENGRDKDGALYMVGALAPVILESKRVLPMMEPFFVNHVLPEFKSKSPFLRARACELVRYFSDLEFSDEQNLNNLYLHILDCLNDDEIPVRFQAILALQHMIRYTTVRDATVPHLSFVMQTLLNLMNQVDMDVLVTALEEFVEIFSQQLSPFAVELCKQLSDTYLHLLEEIITHQESENPSAGSEEIFNNKIVTAMSVTETVQQLVLKSTEDVLSQLEMTVIPIIQRTIESKAYALYNEIFELVAFCVLSSKHMYLSKMINLHDKTLTIVALCSLLRLPANQIPASLQATWPQILNGLSLMFKELPEAPEEDSETEIADEGDEESTNDENDETVSEEEDENEEEEEESDEDDTEEHEPDDDVEDEDAEYLEYLAHEAAHDEKEQEKREIELLEESLYHSHLDELDPYDHFEQSLKELQHYNPQFYEYLMKSLSQEEQDKIVEILSVAEQSRTGNQDGI</sequence>
<dbReference type="Gene3D" id="1.25.10.10">
    <property type="entry name" value="Leucine-rich Repeat Variant"/>
    <property type="match status" value="2"/>
</dbReference>
<evidence type="ECO:0000256" key="1">
    <source>
        <dbReference type="ARBA" id="ARBA00004123"/>
    </source>
</evidence>
<dbReference type="PANTHER" id="PTHR10997">
    <property type="entry name" value="IMPORTIN-7, 8, 11"/>
    <property type="match status" value="1"/>
</dbReference>
<evidence type="ECO:0000256" key="2">
    <source>
        <dbReference type="ARBA" id="ARBA00004496"/>
    </source>
</evidence>
<dbReference type="Proteomes" id="UP000009138">
    <property type="component" value="Unassembled WGS sequence"/>
</dbReference>
<dbReference type="VEuPathDB" id="FungiDB:RO3G_10957"/>